<name>A0A7R7YTD3_9MYCO</name>
<proteinExistence type="predicted"/>
<evidence type="ECO:0000313" key="1">
    <source>
        <dbReference type="EMBL" id="BCO37767.1"/>
    </source>
</evidence>
<evidence type="ECO:0000313" key="2">
    <source>
        <dbReference type="Proteomes" id="UP000595446"/>
    </source>
</evidence>
<dbReference type="EMBL" id="AP024237">
    <property type="protein sequence ID" value="BCO37767.1"/>
    <property type="molecule type" value="Genomic_DNA"/>
</dbReference>
<reference evidence="1 2" key="1">
    <citation type="submission" date="2020-12" db="EMBL/GenBank/DDBJ databases">
        <title>Complete genome sequence of Mycobacterium heckeshornense JCM 15655T, closely related to a pathogenic non-tuberculous mycobacterial species Mycobacterium xenopi.</title>
        <authorList>
            <person name="Yoshida M."/>
            <person name="Fukano H."/>
            <person name="Asakura T."/>
            <person name="Suzuki M."/>
            <person name="Hoshino Y."/>
        </authorList>
    </citation>
    <scope>NUCLEOTIDE SEQUENCE [LARGE SCALE GENOMIC DNA]</scope>
    <source>
        <strain evidence="1 2">JCM 15655</strain>
    </source>
</reference>
<organism evidence="1 2">
    <name type="scientific">Mycobacterium heckeshornense</name>
    <dbReference type="NCBI Taxonomy" id="110505"/>
    <lineage>
        <taxon>Bacteria</taxon>
        <taxon>Bacillati</taxon>
        <taxon>Actinomycetota</taxon>
        <taxon>Actinomycetes</taxon>
        <taxon>Mycobacteriales</taxon>
        <taxon>Mycobacteriaceae</taxon>
        <taxon>Mycobacterium</taxon>
    </lineage>
</organism>
<protein>
    <submittedName>
        <fullName evidence="1">Uncharacterized protein</fullName>
    </submittedName>
</protein>
<dbReference type="Proteomes" id="UP000595446">
    <property type="component" value="Chromosome"/>
</dbReference>
<gene>
    <name evidence="1" type="ORF">MHEC_42000</name>
</gene>
<keyword evidence="2" id="KW-1185">Reference proteome</keyword>
<accession>A0A7R7YTD3</accession>
<sequence>MTPKVRRVPETEEFPQDNEYVQKEIQRRAAAKT</sequence>
<dbReference type="AlphaFoldDB" id="A0A7R7YTD3"/>